<organism evidence="2 3">
    <name type="scientific">Penicillium malachiteum</name>
    <dbReference type="NCBI Taxonomy" id="1324776"/>
    <lineage>
        <taxon>Eukaryota</taxon>
        <taxon>Fungi</taxon>
        <taxon>Dikarya</taxon>
        <taxon>Ascomycota</taxon>
        <taxon>Pezizomycotina</taxon>
        <taxon>Eurotiomycetes</taxon>
        <taxon>Eurotiomycetidae</taxon>
        <taxon>Eurotiales</taxon>
        <taxon>Aspergillaceae</taxon>
        <taxon>Penicillium</taxon>
    </lineage>
</organism>
<dbReference type="Proteomes" id="UP001215712">
    <property type="component" value="Unassembled WGS sequence"/>
</dbReference>
<sequence length="584" mass="64318">MSEEFPPYAALPALTLHPSVNPEQLDAAQVVTGWLSSFAESLAKGEVEEISDHFLEKEDFVSFSWDIACHNGAEAISKYLSTSKIGFRHPKADQPGAMMPQLANFGPMQFIQSGFSFETDVGVGRGVLRLASVGPDQWKAWIVFTALESLKKQELETQSTDSLDSLQVLIVGAGHSGLYLAAHLQELGLKYLVVDKASQVGDAWRTRYDTIKLHTPTETGHYPFLKYPSDSARYLDKEDILKWMEHYQNTLGLKVRYDTLAKNIEYNESTQQWSVELQSNGSVEKINPKHVVLATGPFADIPIRPEFPGEDLFKGQIYHTLAHKSAADIPDLQNKKVTIIGAGTSAHDVAQGFVNHEVGAVTMVQRASMFVTSLDSMEKFQTSLWNTPGVSTEDADLLGNSFPTAVVRTLGMGMTQMITDHDKVMLDGLEKAGLAVKRDGVENLLDYLLVKGGHFYFDQGAAQMIIDGQIKVQRCEQGVQGFDAEGIILGDGTKIESDIVILATGVYGGDKMVEQTVTKEVLDKIGDVASLDDSQERKGVWRPTGMPGFWFMTGNFVWSRQFAPVLALQIAAVERGLRGYESPE</sequence>
<dbReference type="GO" id="GO:0050660">
    <property type="term" value="F:flavin adenine dinucleotide binding"/>
    <property type="evidence" value="ECO:0007669"/>
    <property type="project" value="TreeGrafter"/>
</dbReference>
<protein>
    <recommendedName>
        <fullName evidence="4">FAD/NAD(P)-binding domain-containing protein</fullName>
    </recommendedName>
</protein>
<evidence type="ECO:0000313" key="2">
    <source>
        <dbReference type="EMBL" id="KAJ5709849.1"/>
    </source>
</evidence>
<dbReference type="PANTHER" id="PTHR43539">
    <property type="entry name" value="FLAVIN-BINDING MONOOXYGENASE-LIKE PROTEIN (AFU_ORTHOLOGUE AFUA_4G09220)"/>
    <property type="match status" value="1"/>
</dbReference>
<dbReference type="AlphaFoldDB" id="A0AAD6HE28"/>
<dbReference type="SUPFAM" id="SSF51735">
    <property type="entry name" value="NAD(P)-binding Rossmann-fold domains"/>
    <property type="match status" value="1"/>
</dbReference>
<name>A0AAD6HE28_9EURO</name>
<gene>
    <name evidence="2" type="ORF">N7493_009441</name>
</gene>
<accession>A0AAD6HE28</accession>
<dbReference type="Gene3D" id="3.50.50.60">
    <property type="entry name" value="FAD/NAD(P)-binding domain"/>
    <property type="match status" value="1"/>
</dbReference>
<evidence type="ECO:0000313" key="3">
    <source>
        <dbReference type="Proteomes" id="UP001215712"/>
    </source>
</evidence>
<dbReference type="Pfam" id="PF13738">
    <property type="entry name" value="Pyr_redox_3"/>
    <property type="match status" value="1"/>
</dbReference>
<dbReference type="GO" id="GO:0004497">
    <property type="term" value="F:monooxygenase activity"/>
    <property type="evidence" value="ECO:0007669"/>
    <property type="project" value="TreeGrafter"/>
</dbReference>
<dbReference type="InterPro" id="IPR036188">
    <property type="entry name" value="FAD/NAD-bd_sf"/>
</dbReference>
<keyword evidence="1" id="KW-0560">Oxidoreductase</keyword>
<dbReference type="PRINTS" id="PR00469">
    <property type="entry name" value="PNDRDTASEII"/>
</dbReference>
<dbReference type="InterPro" id="IPR036291">
    <property type="entry name" value="NAD(P)-bd_dom_sf"/>
</dbReference>
<dbReference type="PANTHER" id="PTHR43539:SF24">
    <property type="entry name" value="FAD_NAD(P)-BINDING DOMAIN-CONTAINING PROTEIN-RELATED"/>
    <property type="match status" value="1"/>
</dbReference>
<proteinExistence type="predicted"/>
<comment type="caution">
    <text evidence="2">The sequence shown here is derived from an EMBL/GenBank/DDBJ whole genome shotgun (WGS) entry which is preliminary data.</text>
</comment>
<evidence type="ECO:0000256" key="1">
    <source>
        <dbReference type="ARBA" id="ARBA00023002"/>
    </source>
</evidence>
<dbReference type="EMBL" id="JAQJAN010000017">
    <property type="protein sequence ID" value="KAJ5709849.1"/>
    <property type="molecule type" value="Genomic_DNA"/>
</dbReference>
<keyword evidence="3" id="KW-1185">Reference proteome</keyword>
<dbReference type="InterPro" id="IPR050982">
    <property type="entry name" value="Auxin_biosynth/cation_transpt"/>
</dbReference>
<reference evidence="2" key="1">
    <citation type="journal article" date="2023" name="IMA Fungus">
        <title>Comparative genomic study of the Penicillium genus elucidates a diverse pangenome and 15 lateral gene transfer events.</title>
        <authorList>
            <person name="Petersen C."/>
            <person name="Sorensen T."/>
            <person name="Nielsen M.R."/>
            <person name="Sondergaard T.E."/>
            <person name="Sorensen J.L."/>
            <person name="Fitzpatrick D.A."/>
            <person name="Frisvad J.C."/>
            <person name="Nielsen K.L."/>
        </authorList>
    </citation>
    <scope>NUCLEOTIDE SEQUENCE</scope>
    <source>
        <strain evidence="2">IBT 17514</strain>
    </source>
</reference>
<dbReference type="SUPFAM" id="SSF51905">
    <property type="entry name" value="FAD/NAD(P)-binding domain"/>
    <property type="match status" value="1"/>
</dbReference>
<reference evidence="2" key="2">
    <citation type="submission" date="2023-01" db="EMBL/GenBank/DDBJ databases">
        <authorList>
            <person name="Petersen C."/>
        </authorList>
    </citation>
    <scope>NUCLEOTIDE SEQUENCE</scope>
    <source>
        <strain evidence="2">IBT 17514</strain>
    </source>
</reference>
<evidence type="ECO:0008006" key="4">
    <source>
        <dbReference type="Google" id="ProtNLM"/>
    </source>
</evidence>